<gene>
    <name evidence="2" type="ORF">CC78DRAFT_612565</name>
</gene>
<proteinExistence type="predicted"/>
<dbReference type="OrthoDB" id="3594103at2759"/>
<evidence type="ECO:0000313" key="2">
    <source>
        <dbReference type="EMBL" id="KAF2269089.1"/>
    </source>
</evidence>
<evidence type="ECO:0000256" key="1">
    <source>
        <dbReference type="SAM" id="MobiDB-lite"/>
    </source>
</evidence>
<evidence type="ECO:0008006" key="4">
    <source>
        <dbReference type="Google" id="ProtNLM"/>
    </source>
</evidence>
<dbReference type="EMBL" id="ML986583">
    <property type="protein sequence ID" value="KAF2269089.1"/>
    <property type="molecule type" value="Genomic_DNA"/>
</dbReference>
<sequence length="453" mass="49502">MSASDFPDHILLGRRNENSYPSVYGQGGLAVNSYKKSPYTDENIIFLDVGLSQTRFCIHRILLSQSAVLDAKPFPVLWGETNETISLPEMNDTTAHTLIHYLYTGIYQTLYIPEPGSEGAISEHKLGTGVYCAACRYKLPGLAELAKEKIKTSGEDLSVVEVLGIARETAYPGLPEDDEWYPSYLEDRIRAAGADDPELFTKADFVDQLEGDRKYRQVVMRAVVGSYSRAPNPLNAQGTSSSTPKTLVEDLHEHIVPGLSDTTQDGIAREAIKVPNAVIENKVNEVDPDEKSDKVKDTAQEECLVFEAIEPAEESVAESAPQMPAQPEPATDELGWQNSKTYQKYGKKTDSILVPDAVADEKTHRPVHFRSDSVIQVTESVAEASLLTEEKNLNSLGSPEDMAPNVEEASNKGTNSTIKAEEPATNGPTTISKKKSKKGKKKNAITVNASATV</sequence>
<organism evidence="2 3">
    <name type="scientific">Lojkania enalia</name>
    <dbReference type="NCBI Taxonomy" id="147567"/>
    <lineage>
        <taxon>Eukaryota</taxon>
        <taxon>Fungi</taxon>
        <taxon>Dikarya</taxon>
        <taxon>Ascomycota</taxon>
        <taxon>Pezizomycotina</taxon>
        <taxon>Dothideomycetes</taxon>
        <taxon>Pleosporomycetidae</taxon>
        <taxon>Pleosporales</taxon>
        <taxon>Pleosporales incertae sedis</taxon>
        <taxon>Lojkania</taxon>
    </lineage>
</organism>
<dbReference type="Gene3D" id="3.30.710.10">
    <property type="entry name" value="Potassium Channel Kv1.1, Chain A"/>
    <property type="match status" value="1"/>
</dbReference>
<name>A0A9P4N9I3_9PLEO</name>
<protein>
    <recommendedName>
        <fullName evidence="4">BTB domain-containing protein</fullName>
    </recommendedName>
</protein>
<comment type="caution">
    <text evidence="2">The sequence shown here is derived from an EMBL/GenBank/DDBJ whole genome shotgun (WGS) entry which is preliminary data.</text>
</comment>
<feature type="compositionally biased region" description="Basic residues" evidence="1">
    <location>
        <begin position="432"/>
        <end position="443"/>
    </location>
</feature>
<dbReference type="InterPro" id="IPR011333">
    <property type="entry name" value="SKP1/BTB/POZ_sf"/>
</dbReference>
<accession>A0A9P4N9I3</accession>
<evidence type="ECO:0000313" key="3">
    <source>
        <dbReference type="Proteomes" id="UP000800093"/>
    </source>
</evidence>
<dbReference type="AlphaFoldDB" id="A0A9P4N9I3"/>
<dbReference type="PANTHER" id="PTHR37538">
    <property type="entry name" value="BTB DOMAIN-CONTAINING PROTEIN"/>
    <property type="match status" value="1"/>
</dbReference>
<dbReference type="Proteomes" id="UP000800093">
    <property type="component" value="Unassembled WGS sequence"/>
</dbReference>
<keyword evidence="3" id="KW-1185">Reference proteome</keyword>
<feature type="region of interest" description="Disordered" evidence="1">
    <location>
        <begin position="393"/>
        <end position="453"/>
    </location>
</feature>
<reference evidence="3" key="1">
    <citation type="journal article" date="2020" name="Stud. Mycol.">
        <title>101 Dothideomycetes genomes: A test case for predicting lifestyles and emergence of pathogens.</title>
        <authorList>
            <person name="Haridas S."/>
            <person name="Albert R."/>
            <person name="Binder M."/>
            <person name="Bloem J."/>
            <person name="LaButti K."/>
            <person name="Salamov A."/>
            <person name="Andreopoulos B."/>
            <person name="Baker S."/>
            <person name="Barry K."/>
            <person name="Bills G."/>
            <person name="Bluhm B."/>
            <person name="Cannon C."/>
            <person name="Castanera R."/>
            <person name="Culley D."/>
            <person name="Daum C."/>
            <person name="Ezra D."/>
            <person name="Gonzalez J."/>
            <person name="Henrissat B."/>
            <person name="Kuo A."/>
            <person name="Liang C."/>
            <person name="Lipzen A."/>
            <person name="Lutzoni F."/>
            <person name="Magnuson J."/>
            <person name="Mondo S."/>
            <person name="Nolan M."/>
            <person name="Ohm R."/>
            <person name="Pangilinan J."/>
            <person name="Park H.-J."/>
            <person name="Ramirez L."/>
            <person name="Alfaro M."/>
            <person name="Sun H."/>
            <person name="Tritt A."/>
            <person name="Yoshinaga Y."/>
            <person name="Zwiers L.-H."/>
            <person name="Turgeon B."/>
            <person name="Goodwin S."/>
            <person name="Spatafora J."/>
            <person name="Crous P."/>
            <person name="Grigoriev I."/>
        </authorList>
    </citation>
    <scope>NUCLEOTIDE SEQUENCE [LARGE SCALE GENOMIC DNA]</scope>
    <source>
        <strain evidence="3">CBS 304.66</strain>
    </source>
</reference>
<dbReference type="PANTHER" id="PTHR37538:SF4">
    <property type="entry name" value="PITSLRE SERINE_THREONINE-PROTEIN KINASE CDC2L1"/>
    <property type="match status" value="1"/>
</dbReference>